<reference evidence="1" key="1">
    <citation type="submission" date="2021-01" db="EMBL/GenBank/DDBJ databases">
        <authorList>
            <person name="Li R."/>
            <person name="Bekaert M."/>
        </authorList>
    </citation>
    <scope>NUCLEOTIDE SEQUENCE</scope>
    <source>
        <strain evidence="1">Farmed</strain>
    </source>
</reference>
<gene>
    <name evidence="1" type="ORF">SPHA_14345</name>
</gene>
<dbReference type="EMBL" id="CAHIKZ030000490">
    <property type="protein sequence ID" value="CAE1176820.1"/>
    <property type="molecule type" value="Genomic_DNA"/>
</dbReference>
<name>A0A812B7B6_ACAPH</name>
<organism evidence="1 2">
    <name type="scientific">Acanthosepion pharaonis</name>
    <name type="common">Pharaoh cuttlefish</name>
    <name type="synonym">Sepia pharaonis</name>
    <dbReference type="NCBI Taxonomy" id="158019"/>
    <lineage>
        <taxon>Eukaryota</taxon>
        <taxon>Metazoa</taxon>
        <taxon>Spiralia</taxon>
        <taxon>Lophotrochozoa</taxon>
        <taxon>Mollusca</taxon>
        <taxon>Cephalopoda</taxon>
        <taxon>Coleoidea</taxon>
        <taxon>Decapodiformes</taxon>
        <taxon>Sepiida</taxon>
        <taxon>Sepiina</taxon>
        <taxon>Sepiidae</taxon>
        <taxon>Acanthosepion</taxon>
    </lineage>
</organism>
<dbReference type="AlphaFoldDB" id="A0A812B7B6"/>
<dbReference type="Proteomes" id="UP000597762">
    <property type="component" value="Unassembled WGS sequence"/>
</dbReference>
<sequence>MDAGNRGSSFATLSKLLLSMVGTGLLVPLISSLLLSAPFIPGQFLLNQHLFHLQLTAKYPATPQDQHFRGLVFIGATLTLTSLQGIHCRFPIPYSFRGRPGVSSPIGGTVSGTVSSVNAGQAYQPVPFRSGLIKSVPYNPIPSDWGRPRPRNPPLSRPYGILSLFLTTSKASVSLQGSPFRTSPLTSSLRIASIKASANSA</sequence>
<proteinExistence type="predicted"/>
<comment type="caution">
    <text evidence="1">The sequence shown here is derived from an EMBL/GenBank/DDBJ whole genome shotgun (WGS) entry which is preliminary data.</text>
</comment>
<protein>
    <submittedName>
        <fullName evidence="1">Uncharacterized protein</fullName>
    </submittedName>
</protein>
<evidence type="ECO:0000313" key="2">
    <source>
        <dbReference type="Proteomes" id="UP000597762"/>
    </source>
</evidence>
<keyword evidence="2" id="KW-1185">Reference proteome</keyword>
<accession>A0A812B7B6</accession>
<evidence type="ECO:0000313" key="1">
    <source>
        <dbReference type="EMBL" id="CAE1176820.1"/>
    </source>
</evidence>